<evidence type="ECO:0000256" key="1">
    <source>
        <dbReference type="SAM" id="SignalP"/>
    </source>
</evidence>
<dbReference type="KEGG" id="sdyn:Mal52_16380"/>
<organism evidence="2 3">
    <name type="scientific">Symmachiella dynata</name>
    <dbReference type="NCBI Taxonomy" id="2527995"/>
    <lineage>
        <taxon>Bacteria</taxon>
        <taxon>Pseudomonadati</taxon>
        <taxon>Planctomycetota</taxon>
        <taxon>Planctomycetia</taxon>
        <taxon>Planctomycetales</taxon>
        <taxon>Planctomycetaceae</taxon>
        <taxon>Symmachiella</taxon>
    </lineage>
</organism>
<evidence type="ECO:0008006" key="4">
    <source>
        <dbReference type="Google" id="ProtNLM"/>
    </source>
</evidence>
<name>A0A517ZL29_9PLAN</name>
<dbReference type="InterPro" id="IPR049249">
    <property type="entry name" value="DUF6882"/>
</dbReference>
<keyword evidence="1" id="KW-0732">Signal</keyword>
<dbReference type="Proteomes" id="UP000319383">
    <property type="component" value="Chromosome"/>
</dbReference>
<gene>
    <name evidence="2" type="ORF">Mal52_16380</name>
</gene>
<sequence precursor="true">MFKQIPCCIVSILLLVTVLGCGSNQTANLSASESKEFREFLDASLEELSAKTEANEAWGLGTFDGWNLDQETGMLKFSNADGTEAVAPAQIIGSFSTNDNTWLWAWDNPSILDSLKADSLKVKEYGETNNVERLTTRKWTGTEKDAWTMAALAAKLCESQGVYRGPTGSSYVFITFGDVQLSKPQSETE</sequence>
<feature type="chain" id="PRO_5021800086" description="Lipoprotein" evidence="1">
    <location>
        <begin position="27"/>
        <end position="189"/>
    </location>
</feature>
<dbReference type="AlphaFoldDB" id="A0A517ZL29"/>
<dbReference type="Pfam" id="PF21813">
    <property type="entry name" value="DUF6882"/>
    <property type="match status" value="1"/>
</dbReference>
<dbReference type="RefSeq" id="WP_145375275.1">
    <property type="nucleotide sequence ID" value="NZ_CP036276.1"/>
</dbReference>
<protein>
    <recommendedName>
        <fullName evidence="4">Lipoprotein</fullName>
    </recommendedName>
</protein>
<keyword evidence="3" id="KW-1185">Reference proteome</keyword>
<proteinExistence type="predicted"/>
<reference evidence="2 3" key="1">
    <citation type="submission" date="2019-02" db="EMBL/GenBank/DDBJ databases">
        <title>Deep-cultivation of Planctomycetes and their phenomic and genomic characterization uncovers novel biology.</title>
        <authorList>
            <person name="Wiegand S."/>
            <person name="Jogler M."/>
            <person name="Boedeker C."/>
            <person name="Pinto D."/>
            <person name="Vollmers J."/>
            <person name="Rivas-Marin E."/>
            <person name="Kohn T."/>
            <person name="Peeters S.H."/>
            <person name="Heuer A."/>
            <person name="Rast P."/>
            <person name="Oberbeckmann S."/>
            <person name="Bunk B."/>
            <person name="Jeske O."/>
            <person name="Meyerdierks A."/>
            <person name="Storesund J.E."/>
            <person name="Kallscheuer N."/>
            <person name="Luecker S."/>
            <person name="Lage O.M."/>
            <person name="Pohl T."/>
            <person name="Merkel B.J."/>
            <person name="Hornburger P."/>
            <person name="Mueller R.-W."/>
            <person name="Bruemmer F."/>
            <person name="Labrenz M."/>
            <person name="Spormann A.M."/>
            <person name="Op den Camp H."/>
            <person name="Overmann J."/>
            <person name="Amann R."/>
            <person name="Jetten M.S.M."/>
            <person name="Mascher T."/>
            <person name="Medema M.H."/>
            <person name="Devos D.P."/>
            <person name="Kaster A.-K."/>
            <person name="Ovreas L."/>
            <person name="Rohde M."/>
            <person name="Galperin M.Y."/>
            <person name="Jogler C."/>
        </authorList>
    </citation>
    <scope>NUCLEOTIDE SEQUENCE [LARGE SCALE GENOMIC DNA]</scope>
    <source>
        <strain evidence="2 3">Mal52</strain>
    </source>
</reference>
<dbReference type="EMBL" id="CP036276">
    <property type="protein sequence ID" value="QDU43166.1"/>
    <property type="molecule type" value="Genomic_DNA"/>
</dbReference>
<dbReference type="PROSITE" id="PS51257">
    <property type="entry name" value="PROKAR_LIPOPROTEIN"/>
    <property type="match status" value="1"/>
</dbReference>
<evidence type="ECO:0000313" key="2">
    <source>
        <dbReference type="EMBL" id="QDU43166.1"/>
    </source>
</evidence>
<evidence type="ECO:0000313" key="3">
    <source>
        <dbReference type="Proteomes" id="UP000319383"/>
    </source>
</evidence>
<accession>A0A517ZL29</accession>
<feature type="signal peptide" evidence="1">
    <location>
        <begin position="1"/>
        <end position="26"/>
    </location>
</feature>